<dbReference type="Pfam" id="PF00589">
    <property type="entry name" value="Phage_integrase"/>
    <property type="match status" value="1"/>
</dbReference>
<dbReference type="SUPFAM" id="SSF56349">
    <property type="entry name" value="DNA breaking-rejoining enzymes"/>
    <property type="match status" value="1"/>
</dbReference>
<dbReference type="PROSITE" id="PS51898">
    <property type="entry name" value="TYR_RECOMBINASE"/>
    <property type="match status" value="1"/>
</dbReference>
<keyword evidence="1 3" id="KW-0238">DNA-binding</keyword>
<dbReference type="EMBL" id="PVRR01000023">
    <property type="protein sequence ID" value="PRT33852.1"/>
    <property type="molecule type" value="Genomic_DNA"/>
</dbReference>
<keyword evidence="2" id="KW-0233">DNA recombination</keyword>
<proteinExistence type="predicted"/>
<dbReference type="InterPro" id="IPR013762">
    <property type="entry name" value="Integrase-like_cat_sf"/>
</dbReference>
<dbReference type="Gene3D" id="1.10.443.10">
    <property type="entry name" value="Intergrase catalytic core"/>
    <property type="match status" value="1"/>
</dbReference>
<feature type="domain" description="Tyr recombinase" evidence="4">
    <location>
        <begin position="107"/>
        <end position="316"/>
    </location>
</feature>
<dbReference type="Proteomes" id="UP000239236">
    <property type="component" value="Unassembled WGS sequence"/>
</dbReference>
<keyword evidence="7" id="KW-1185">Reference proteome</keyword>
<organism evidence="6 7">
    <name type="scientific">Bacillus wiedmannii</name>
    <dbReference type="NCBI Taxonomy" id="1890302"/>
    <lineage>
        <taxon>Bacteria</taxon>
        <taxon>Bacillati</taxon>
        <taxon>Bacillota</taxon>
        <taxon>Bacilli</taxon>
        <taxon>Bacillales</taxon>
        <taxon>Bacillaceae</taxon>
        <taxon>Bacillus</taxon>
        <taxon>Bacillus cereus group</taxon>
    </lineage>
</organism>
<dbReference type="PANTHER" id="PTHR30349">
    <property type="entry name" value="PHAGE INTEGRASE-RELATED"/>
    <property type="match status" value="1"/>
</dbReference>
<feature type="domain" description="Core-binding (CB)" evidence="5">
    <location>
        <begin position="1"/>
        <end position="93"/>
    </location>
</feature>
<gene>
    <name evidence="6" type="ORF">C6357_31040</name>
</gene>
<dbReference type="InterPro" id="IPR044068">
    <property type="entry name" value="CB"/>
</dbReference>
<sequence length="319" mass="37339">MTWELSVDVFLADLLKHGRKSSTVKQYRYDLTLFISWIQKHVKLPPESFFHPFDTNVNVLERYLKALKKERGASISNIKRVRGILINFLQFHGVAQDLKSDVSPPEITSKHFASDKEIKKLFRVMRSYNGLTDYQTSGRKFILERNLLLIHFMLDYGLSIQDILTLSMHDVHFGTNTITPGGLHAHKRSITLSKKHVKLALSYYNKIPNLVRPRQQTDDPFFVAFDFAPQTFRWDYEKDQPAALTRIAVQRMLQKEAKRAEIHMTPTMLRNRFILNALQDGMKPLEIKAFLGLKSVEALHRYVQFWNKLQLKEFYISIK</sequence>
<comment type="caution">
    <text evidence="6">The sequence shown here is derived from an EMBL/GenBank/DDBJ whole genome shotgun (WGS) entry which is preliminary data.</text>
</comment>
<name>A0ABX5DJH7_9BACI</name>
<evidence type="ECO:0000313" key="7">
    <source>
        <dbReference type="Proteomes" id="UP000239236"/>
    </source>
</evidence>
<evidence type="ECO:0000259" key="5">
    <source>
        <dbReference type="PROSITE" id="PS51900"/>
    </source>
</evidence>
<evidence type="ECO:0000313" key="6">
    <source>
        <dbReference type="EMBL" id="PRT33852.1"/>
    </source>
</evidence>
<accession>A0ABX5DJH7</accession>
<dbReference type="InterPro" id="IPR050090">
    <property type="entry name" value="Tyrosine_recombinase_XerCD"/>
</dbReference>
<evidence type="ECO:0000256" key="2">
    <source>
        <dbReference type="ARBA" id="ARBA00023172"/>
    </source>
</evidence>
<dbReference type="RefSeq" id="WP_106103023.1">
    <property type="nucleotide sequence ID" value="NZ_PVRR01000023.1"/>
</dbReference>
<dbReference type="InterPro" id="IPR002104">
    <property type="entry name" value="Integrase_catalytic"/>
</dbReference>
<protein>
    <submittedName>
        <fullName evidence="6">Integrase</fullName>
    </submittedName>
</protein>
<dbReference type="Gene3D" id="1.10.150.130">
    <property type="match status" value="1"/>
</dbReference>
<evidence type="ECO:0000259" key="4">
    <source>
        <dbReference type="PROSITE" id="PS51898"/>
    </source>
</evidence>
<reference evidence="6 7" key="1">
    <citation type="submission" date="2018-03" db="EMBL/GenBank/DDBJ databases">
        <title>Genotypic and phenotypic analysis of antagonistic Bacillus spp. isolated from rhizosphere soil of plants in Tibet.</title>
        <authorList>
            <person name="Borriss R."/>
            <person name="Lasch P."/>
            <person name="Wu L."/>
            <person name="Wu H."/>
            <person name="Gao X."/>
        </authorList>
    </citation>
    <scope>NUCLEOTIDE SEQUENCE [LARGE SCALE GENOMIC DNA]</scope>
    <source>
        <strain evidence="6 7">NMSW16</strain>
    </source>
</reference>
<evidence type="ECO:0000256" key="3">
    <source>
        <dbReference type="PROSITE-ProRule" id="PRU01248"/>
    </source>
</evidence>
<dbReference type="PROSITE" id="PS51900">
    <property type="entry name" value="CB"/>
    <property type="match status" value="1"/>
</dbReference>
<dbReference type="CDD" id="cd00397">
    <property type="entry name" value="DNA_BRE_C"/>
    <property type="match status" value="1"/>
</dbReference>
<dbReference type="PANTHER" id="PTHR30349:SF86">
    <property type="entry name" value="INTEGRASE_RECOMBINASE AQ_AA09-RELATED"/>
    <property type="match status" value="1"/>
</dbReference>
<evidence type="ECO:0000256" key="1">
    <source>
        <dbReference type="ARBA" id="ARBA00023125"/>
    </source>
</evidence>
<dbReference type="InterPro" id="IPR010998">
    <property type="entry name" value="Integrase_recombinase_N"/>
</dbReference>
<dbReference type="InterPro" id="IPR011010">
    <property type="entry name" value="DNA_brk_join_enz"/>
</dbReference>